<comment type="caution">
    <text evidence="2">The sequence shown here is derived from an EMBL/GenBank/DDBJ whole genome shotgun (WGS) entry which is preliminary data.</text>
</comment>
<keyword evidence="1" id="KW-1133">Transmembrane helix</keyword>
<accession>A0A231H078</accession>
<keyword evidence="3" id="KW-1185">Reference proteome</keyword>
<evidence type="ECO:0008006" key="4">
    <source>
        <dbReference type="Google" id="ProtNLM"/>
    </source>
</evidence>
<reference evidence="2 3" key="1">
    <citation type="submission" date="2017-07" db="EMBL/GenBank/DDBJ databases">
        <title>First draft Genome Sequence of Nocardia cerradoensis isolated from human infection.</title>
        <authorList>
            <person name="Carrasco G."/>
        </authorList>
    </citation>
    <scope>NUCLEOTIDE SEQUENCE [LARGE SCALE GENOMIC DNA]</scope>
    <source>
        <strain evidence="2 3">CNM20130759</strain>
    </source>
</reference>
<dbReference type="Pfam" id="PF14030">
    <property type="entry name" value="DUF4245"/>
    <property type="match status" value="1"/>
</dbReference>
<evidence type="ECO:0000256" key="1">
    <source>
        <dbReference type="SAM" id="Phobius"/>
    </source>
</evidence>
<keyword evidence="1" id="KW-0472">Membrane</keyword>
<dbReference type="InterPro" id="IPR025339">
    <property type="entry name" value="DUF4245"/>
</dbReference>
<name>A0A231H078_9NOCA</name>
<evidence type="ECO:0000313" key="3">
    <source>
        <dbReference type="Proteomes" id="UP000215506"/>
    </source>
</evidence>
<sequence>MSASRPEGEARRIRWRVDTWVVSQKPRILNDYRDLIWSLIPLVLICVVLAAVASQCSFSAHGPTPGQVPNFDVQSALHDDAKALPFPIRDPAVPADWKANSGSRDTVTGSGGGTVSTVGFITSNGTYLQLSQSNASESALAAHVVDTRSPSGSRMVGNQKWTVYHVQGSESAWISDFGQSRVLLKGAANEAAYLTLAQAVGAAAPLQP</sequence>
<organism evidence="2 3">
    <name type="scientific">Nocardia cerradoensis</name>
    <dbReference type="NCBI Taxonomy" id="85688"/>
    <lineage>
        <taxon>Bacteria</taxon>
        <taxon>Bacillati</taxon>
        <taxon>Actinomycetota</taxon>
        <taxon>Actinomycetes</taxon>
        <taxon>Mycobacteriales</taxon>
        <taxon>Nocardiaceae</taxon>
        <taxon>Nocardia</taxon>
    </lineage>
</organism>
<proteinExistence type="predicted"/>
<evidence type="ECO:0000313" key="2">
    <source>
        <dbReference type="EMBL" id="OXR42283.1"/>
    </source>
</evidence>
<dbReference type="Proteomes" id="UP000215506">
    <property type="component" value="Unassembled WGS sequence"/>
</dbReference>
<protein>
    <recommendedName>
        <fullName evidence="4">DUF4245 domain-containing protein</fullName>
    </recommendedName>
</protein>
<dbReference type="AlphaFoldDB" id="A0A231H078"/>
<feature type="transmembrane region" description="Helical" evidence="1">
    <location>
        <begin position="35"/>
        <end position="53"/>
    </location>
</feature>
<dbReference type="EMBL" id="NGAF01000014">
    <property type="protein sequence ID" value="OXR42283.1"/>
    <property type="molecule type" value="Genomic_DNA"/>
</dbReference>
<gene>
    <name evidence="2" type="ORF">B7C42_05482</name>
</gene>
<keyword evidence="1" id="KW-0812">Transmembrane</keyword>